<evidence type="ECO:0000313" key="8">
    <source>
        <dbReference type="EMBL" id="KAL2850188.1"/>
    </source>
</evidence>
<feature type="transmembrane region" description="Helical" evidence="6">
    <location>
        <begin position="101"/>
        <end position="118"/>
    </location>
</feature>
<keyword evidence="4 6" id="KW-0472">Membrane</keyword>
<organism evidence="8 9">
    <name type="scientific">Aspergillus pseudoustus</name>
    <dbReference type="NCBI Taxonomy" id="1810923"/>
    <lineage>
        <taxon>Eukaryota</taxon>
        <taxon>Fungi</taxon>
        <taxon>Dikarya</taxon>
        <taxon>Ascomycota</taxon>
        <taxon>Pezizomycotina</taxon>
        <taxon>Eurotiomycetes</taxon>
        <taxon>Eurotiomycetidae</taxon>
        <taxon>Eurotiales</taxon>
        <taxon>Aspergillaceae</taxon>
        <taxon>Aspergillus</taxon>
        <taxon>Aspergillus subgen. Nidulantes</taxon>
    </lineage>
</organism>
<protein>
    <recommendedName>
        <fullName evidence="7">Rhodopsin domain-containing protein</fullName>
    </recommendedName>
</protein>
<proteinExistence type="inferred from homology"/>
<dbReference type="PANTHER" id="PTHR33048">
    <property type="entry name" value="PTH11-LIKE INTEGRAL MEMBRANE PROTEIN (AFU_ORTHOLOGUE AFUA_5G11245)"/>
    <property type="match status" value="1"/>
</dbReference>
<evidence type="ECO:0000313" key="9">
    <source>
        <dbReference type="Proteomes" id="UP001610446"/>
    </source>
</evidence>
<evidence type="ECO:0000256" key="3">
    <source>
        <dbReference type="ARBA" id="ARBA00022989"/>
    </source>
</evidence>
<feature type="transmembrane region" description="Helical" evidence="6">
    <location>
        <begin position="14"/>
        <end position="31"/>
    </location>
</feature>
<dbReference type="InterPro" id="IPR049326">
    <property type="entry name" value="Rhodopsin_dom_fungi"/>
</dbReference>
<feature type="domain" description="Rhodopsin" evidence="7">
    <location>
        <begin position="34"/>
        <end position="277"/>
    </location>
</feature>
<reference evidence="8 9" key="1">
    <citation type="submission" date="2024-07" db="EMBL/GenBank/DDBJ databases">
        <title>Section-level genome sequencing and comparative genomics of Aspergillus sections Usti and Cavernicolus.</title>
        <authorList>
            <consortium name="Lawrence Berkeley National Laboratory"/>
            <person name="Nybo J.L."/>
            <person name="Vesth T.C."/>
            <person name="Theobald S."/>
            <person name="Frisvad J.C."/>
            <person name="Larsen T.O."/>
            <person name="Kjaerboelling I."/>
            <person name="Rothschild-Mancinelli K."/>
            <person name="Lyhne E.K."/>
            <person name="Kogle M.E."/>
            <person name="Barry K."/>
            <person name="Clum A."/>
            <person name="Na H."/>
            <person name="Ledsgaard L."/>
            <person name="Lin J."/>
            <person name="Lipzen A."/>
            <person name="Kuo A."/>
            <person name="Riley R."/>
            <person name="Mondo S."/>
            <person name="Labutti K."/>
            <person name="Haridas S."/>
            <person name="Pangalinan J."/>
            <person name="Salamov A.A."/>
            <person name="Simmons B.A."/>
            <person name="Magnuson J.K."/>
            <person name="Chen J."/>
            <person name="Drula E."/>
            <person name="Henrissat B."/>
            <person name="Wiebenga A."/>
            <person name="Lubbers R.J."/>
            <person name="Gomes A.C."/>
            <person name="Makela M.R."/>
            <person name="Stajich J."/>
            <person name="Grigoriev I.V."/>
            <person name="Mortensen U.H."/>
            <person name="De Vries R.P."/>
            <person name="Baker S.E."/>
            <person name="Andersen M.R."/>
        </authorList>
    </citation>
    <scope>NUCLEOTIDE SEQUENCE [LARGE SCALE GENOMIC DNA]</scope>
    <source>
        <strain evidence="8 9">CBS 123904</strain>
    </source>
</reference>
<gene>
    <name evidence="8" type="ORF">BJY01DRAFT_136012</name>
</gene>
<feature type="transmembrane region" description="Helical" evidence="6">
    <location>
        <begin position="219"/>
        <end position="239"/>
    </location>
</feature>
<evidence type="ECO:0000256" key="1">
    <source>
        <dbReference type="ARBA" id="ARBA00004141"/>
    </source>
</evidence>
<keyword evidence="9" id="KW-1185">Reference proteome</keyword>
<dbReference type="InterPro" id="IPR052337">
    <property type="entry name" value="SAT4-like"/>
</dbReference>
<keyword evidence="2 6" id="KW-0812">Transmembrane</keyword>
<evidence type="ECO:0000256" key="2">
    <source>
        <dbReference type="ARBA" id="ARBA00022692"/>
    </source>
</evidence>
<dbReference type="EMBL" id="JBFXLU010000039">
    <property type="protein sequence ID" value="KAL2850188.1"/>
    <property type="molecule type" value="Genomic_DNA"/>
</dbReference>
<comment type="caution">
    <text evidence="8">The sequence shown here is derived from an EMBL/GenBank/DDBJ whole genome shotgun (WGS) entry which is preliminary data.</text>
</comment>
<feature type="transmembrane region" description="Helical" evidence="6">
    <location>
        <begin position="52"/>
        <end position="70"/>
    </location>
</feature>
<dbReference type="Proteomes" id="UP001610446">
    <property type="component" value="Unassembled WGS sequence"/>
</dbReference>
<feature type="transmembrane region" description="Helical" evidence="6">
    <location>
        <begin position="187"/>
        <end position="207"/>
    </location>
</feature>
<comment type="subcellular location">
    <subcellularLocation>
        <location evidence="1">Membrane</location>
        <topology evidence="1">Multi-pass membrane protein</topology>
    </subcellularLocation>
</comment>
<sequence>MGELTADYLAQSKVLALTVCYSIPIPLEILSTGLRLWAELRPGRNGLACDDLLMIWATIVSVGTCIIGLVSGPPHGMGRHIEVVSDEDVKQFIKGDYVFNHFYNFAIASTKLSVLALYHRIFPKPVFQRIVILTAIFVVLWLVTMELVMGFECRPIARLWEKPWESWDSTVEVGCLGLVAFGRFTNITNLATDLWILALPLPIIFGLQISTTKKIGLSFLFSMGLATCGVSAARLNVLVTRGSSDFTYASVPLRILSVWEPLGGILCANLPICHKLIWGAIRRVTGHSSSSPSGSASTDLSECTPSWPRCWYALSRFARVRQKTDLQLNAATDSRVAFYRESDALESAEVGGIVVLRTLAARPDSETLPDGWWLQ</sequence>
<name>A0ABR4KD35_9EURO</name>
<evidence type="ECO:0000259" key="7">
    <source>
        <dbReference type="Pfam" id="PF20684"/>
    </source>
</evidence>
<evidence type="ECO:0000256" key="6">
    <source>
        <dbReference type="SAM" id="Phobius"/>
    </source>
</evidence>
<dbReference type="PANTHER" id="PTHR33048:SF8">
    <property type="entry name" value="INTEGRAL MEMBRANE PROTEIN-RELATED"/>
    <property type="match status" value="1"/>
</dbReference>
<feature type="transmembrane region" description="Helical" evidence="6">
    <location>
        <begin position="130"/>
        <end position="151"/>
    </location>
</feature>
<keyword evidence="3 6" id="KW-1133">Transmembrane helix</keyword>
<comment type="similarity">
    <text evidence="5">Belongs to the SAT4 family.</text>
</comment>
<evidence type="ECO:0000256" key="4">
    <source>
        <dbReference type="ARBA" id="ARBA00023136"/>
    </source>
</evidence>
<evidence type="ECO:0000256" key="5">
    <source>
        <dbReference type="ARBA" id="ARBA00038359"/>
    </source>
</evidence>
<dbReference type="Pfam" id="PF20684">
    <property type="entry name" value="Fung_rhodopsin"/>
    <property type="match status" value="1"/>
</dbReference>
<accession>A0ABR4KD35</accession>